<evidence type="ECO:0000313" key="4">
    <source>
        <dbReference type="Proteomes" id="UP000249949"/>
    </source>
</evidence>
<evidence type="ECO:0000256" key="1">
    <source>
        <dbReference type="SAM" id="Coils"/>
    </source>
</evidence>
<evidence type="ECO:0000256" key="2">
    <source>
        <dbReference type="SAM" id="Phobius"/>
    </source>
</evidence>
<gene>
    <name evidence="3" type="ORF">NMSP_1627</name>
</gene>
<dbReference type="EMBL" id="CP021324">
    <property type="protein sequence ID" value="ARS65226.1"/>
    <property type="molecule type" value="Genomic_DNA"/>
</dbReference>
<feature type="transmembrane region" description="Helical" evidence="2">
    <location>
        <begin position="6"/>
        <end position="27"/>
    </location>
</feature>
<dbReference type="Proteomes" id="UP000249949">
    <property type="component" value="Chromosome"/>
</dbReference>
<evidence type="ECO:0000313" key="3">
    <source>
        <dbReference type="EMBL" id="ARS65226.1"/>
    </source>
</evidence>
<keyword evidence="1" id="KW-0175">Coiled coil</keyword>
<protein>
    <recommendedName>
        <fullName evidence="5">IncA protein</fullName>
    </recommendedName>
</protein>
<keyword evidence="2" id="KW-1133">Transmembrane helix</keyword>
<sequence>MKLRLTIIILIITLSVGSLIIATGFISNSNYAEFSKMSDQYDNLLKYKNELEKINQYNQKILNELENKIKNSDDVNINQINNEIEVLKQVINENKLELEQIITKLSEIETDP</sequence>
<keyword evidence="2" id="KW-0472">Membrane</keyword>
<evidence type="ECO:0008006" key="5">
    <source>
        <dbReference type="Google" id="ProtNLM"/>
    </source>
</evidence>
<organism evidence="3 4">
    <name type="scientific">Candidatus Nitrosomarinus catalinensis</name>
    <dbReference type="NCBI Taxonomy" id="1898749"/>
    <lineage>
        <taxon>Archaea</taxon>
        <taxon>Nitrososphaerota</taxon>
        <taxon>Nitrososphaeria</taxon>
        <taxon>Nitrosopumilales</taxon>
        <taxon>Nitrosopumilaceae</taxon>
        <taxon>Candidatus Nitrosomarinus</taxon>
    </lineage>
</organism>
<reference evidence="3 4" key="1">
    <citation type="journal article" date="2017" name="Environ. Microbiol.">
        <title>Genome and epigenome of a novel marine Thaumarchaeota strain suggest viral infection, phosphorothioation DNA modification and multiple restriction systems.</title>
        <authorList>
            <person name="Ahlgren N.A."/>
            <person name="Chen Y."/>
            <person name="Needham D.M."/>
            <person name="Parada A.E."/>
            <person name="Sachdeva R."/>
            <person name="Trinh V."/>
            <person name="Chen T."/>
            <person name="Fuhrman J.A."/>
        </authorList>
    </citation>
    <scope>NUCLEOTIDE SEQUENCE [LARGE SCALE GENOMIC DNA]</scope>
    <source>
        <strain evidence="3 4">SPOT01</strain>
    </source>
</reference>
<proteinExistence type="predicted"/>
<dbReference type="GeneID" id="32902069"/>
<keyword evidence="4" id="KW-1185">Reference proteome</keyword>
<dbReference type="RefSeq" id="WP_318779015.1">
    <property type="nucleotide sequence ID" value="NZ_CP021324.1"/>
</dbReference>
<keyword evidence="2" id="KW-0812">Transmembrane</keyword>
<feature type="coiled-coil region" evidence="1">
    <location>
        <begin position="44"/>
        <end position="111"/>
    </location>
</feature>
<name>A0A2Z2HSQ1_9ARCH</name>
<dbReference type="KEGG" id="nct:NMSP_1627"/>
<dbReference type="AlphaFoldDB" id="A0A2Z2HSQ1"/>
<accession>A0A2Z2HSQ1</accession>